<name>A0AAW0K4W7_QUESU</name>
<reference evidence="1 2" key="1">
    <citation type="journal article" date="2018" name="Sci. Data">
        <title>The draft genome sequence of cork oak.</title>
        <authorList>
            <person name="Ramos A.M."/>
            <person name="Usie A."/>
            <person name="Barbosa P."/>
            <person name="Barros P.M."/>
            <person name="Capote T."/>
            <person name="Chaves I."/>
            <person name="Simoes F."/>
            <person name="Abreu I."/>
            <person name="Carrasquinho I."/>
            <person name="Faro C."/>
            <person name="Guimaraes J.B."/>
            <person name="Mendonca D."/>
            <person name="Nobrega F."/>
            <person name="Rodrigues L."/>
            <person name="Saibo N.J.M."/>
            <person name="Varela M.C."/>
            <person name="Egas C."/>
            <person name="Matos J."/>
            <person name="Miguel C.M."/>
            <person name="Oliveira M.M."/>
            <person name="Ricardo C.P."/>
            <person name="Goncalves S."/>
        </authorList>
    </citation>
    <scope>NUCLEOTIDE SEQUENCE [LARGE SCALE GENOMIC DNA]</scope>
    <source>
        <strain evidence="2">cv. HL8</strain>
    </source>
</reference>
<comment type="caution">
    <text evidence="1">The sequence shown here is derived from an EMBL/GenBank/DDBJ whole genome shotgun (WGS) entry which is preliminary data.</text>
</comment>
<proteinExistence type="predicted"/>
<gene>
    <name evidence="1" type="ORF">CFP56_024876</name>
</gene>
<sequence>MPPNPCFALLPLTKPKKLEEVKATATDTSKATDDVKVKNCQIFHLSLPICRCGGGFDKVAVVGVGFVTTSVSGVGQGGGGVRGLKVERERHGRLTTFNSTLMSTDLASGLSFLEGSDQELVERVAADHRWVILVSLILRKLIAFFAKPMEWTGYALDFFLNLLSLNHNLFGLLSNLLQGT</sequence>
<evidence type="ECO:0000313" key="1">
    <source>
        <dbReference type="EMBL" id="KAK7834167.1"/>
    </source>
</evidence>
<evidence type="ECO:0000313" key="2">
    <source>
        <dbReference type="Proteomes" id="UP000237347"/>
    </source>
</evidence>
<dbReference type="Proteomes" id="UP000237347">
    <property type="component" value="Unassembled WGS sequence"/>
</dbReference>
<dbReference type="AlphaFoldDB" id="A0AAW0K4W7"/>
<accession>A0AAW0K4W7</accession>
<dbReference type="EMBL" id="PKMF04000392">
    <property type="protein sequence ID" value="KAK7834167.1"/>
    <property type="molecule type" value="Genomic_DNA"/>
</dbReference>
<keyword evidence="2" id="KW-1185">Reference proteome</keyword>
<protein>
    <submittedName>
        <fullName evidence="1">Uncharacterized protein</fullName>
    </submittedName>
</protein>
<organism evidence="1 2">
    <name type="scientific">Quercus suber</name>
    <name type="common">Cork oak</name>
    <dbReference type="NCBI Taxonomy" id="58331"/>
    <lineage>
        <taxon>Eukaryota</taxon>
        <taxon>Viridiplantae</taxon>
        <taxon>Streptophyta</taxon>
        <taxon>Embryophyta</taxon>
        <taxon>Tracheophyta</taxon>
        <taxon>Spermatophyta</taxon>
        <taxon>Magnoliopsida</taxon>
        <taxon>eudicotyledons</taxon>
        <taxon>Gunneridae</taxon>
        <taxon>Pentapetalae</taxon>
        <taxon>rosids</taxon>
        <taxon>fabids</taxon>
        <taxon>Fagales</taxon>
        <taxon>Fagaceae</taxon>
        <taxon>Quercus</taxon>
    </lineage>
</organism>